<evidence type="ECO:0000313" key="9">
    <source>
        <dbReference type="Proteomes" id="UP001284601"/>
    </source>
</evidence>
<feature type="transmembrane region" description="Helical" evidence="7">
    <location>
        <begin position="304"/>
        <end position="321"/>
    </location>
</feature>
<feature type="transmembrane region" description="Helical" evidence="7">
    <location>
        <begin position="101"/>
        <end position="122"/>
    </location>
</feature>
<evidence type="ECO:0000256" key="3">
    <source>
        <dbReference type="ARBA" id="ARBA00022692"/>
    </source>
</evidence>
<feature type="transmembrane region" description="Helical" evidence="7">
    <location>
        <begin position="78"/>
        <end position="95"/>
    </location>
</feature>
<feature type="transmembrane region" description="Helical" evidence="7">
    <location>
        <begin position="21"/>
        <end position="38"/>
    </location>
</feature>
<evidence type="ECO:0000256" key="5">
    <source>
        <dbReference type="ARBA" id="ARBA00023136"/>
    </source>
</evidence>
<feature type="transmembrane region" description="Helical" evidence="7">
    <location>
        <begin position="328"/>
        <end position="347"/>
    </location>
</feature>
<dbReference type="Proteomes" id="UP001284601">
    <property type="component" value="Unassembled WGS sequence"/>
</dbReference>
<proteinExistence type="predicted"/>
<evidence type="ECO:0000313" key="8">
    <source>
        <dbReference type="EMBL" id="MDW5596237.1"/>
    </source>
</evidence>
<dbReference type="InterPro" id="IPR001851">
    <property type="entry name" value="ABC_transp_permease"/>
</dbReference>
<feature type="region of interest" description="Disordered" evidence="6">
    <location>
        <begin position="378"/>
        <end position="413"/>
    </location>
</feature>
<accession>A0ABU4HSE1</accession>
<dbReference type="RefSeq" id="WP_318598619.1">
    <property type="nucleotide sequence ID" value="NZ_JAWSTH010000050.1"/>
</dbReference>
<keyword evidence="5 7" id="KW-0472">Membrane</keyword>
<evidence type="ECO:0000256" key="7">
    <source>
        <dbReference type="SAM" id="Phobius"/>
    </source>
</evidence>
<gene>
    <name evidence="8" type="ORF">R7226_17950</name>
</gene>
<evidence type="ECO:0000256" key="6">
    <source>
        <dbReference type="SAM" id="MobiDB-lite"/>
    </source>
</evidence>
<keyword evidence="2" id="KW-1003">Cell membrane</keyword>
<feature type="transmembrane region" description="Helical" evidence="7">
    <location>
        <begin position="228"/>
        <end position="252"/>
    </location>
</feature>
<organism evidence="8 9">
    <name type="scientific">Conexibacter stalactiti</name>
    <dbReference type="NCBI Taxonomy" id="1940611"/>
    <lineage>
        <taxon>Bacteria</taxon>
        <taxon>Bacillati</taxon>
        <taxon>Actinomycetota</taxon>
        <taxon>Thermoleophilia</taxon>
        <taxon>Solirubrobacterales</taxon>
        <taxon>Conexibacteraceae</taxon>
        <taxon>Conexibacter</taxon>
    </lineage>
</organism>
<keyword evidence="9" id="KW-1185">Reference proteome</keyword>
<dbReference type="Pfam" id="PF02653">
    <property type="entry name" value="BPD_transp_2"/>
    <property type="match status" value="1"/>
</dbReference>
<feature type="transmembrane region" description="Helical" evidence="7">
    <location>
        <begin position="201"/>
        <end position="222"/>
    </location>
</feature>
<dbReference type="PANTHER" id="PTHR32196">
    <property type="entry name" value="ABC TRANSPORTER PERMEASE PROTEIN YPHD-RELATED-RELATED"/>
    <property type="match status" value="1"/>
</dbReference>
<feature type="transmembrane region" description="Helical" evidence="7">
    <location>
        <begin position="129"/>
        <end position="148"/>
    </location>
</feature>
<evidence type="ECO:0000256" key="1">
    <source>
        <dbReference type="ARBA" id="ARBA00004651"/>
    </source>
</evidence>
<feature type="compositionally biased region" description="Low complexity" evidence="6">
    <location>
        <begin position="389"/>
        <end position="406"/>
    </location>
</feature>
<name>A0ABU4HSE1_9ACTN</name>
<feature type="transmembrane region" description="Helical" evidence="7">
    <location>
        <begin position="171"/>
        <end position="194"/>
    </location>
</feature>
<feature type="transmembrane region" description="Helical" evidence="7">
    <location>
        <begin position="273"/>
        <end position="292"/>
    </location>
</feature>
<comment type="caution">
    <text evidence="8">The sequence shown here is derived from an EMBL/GenBank/DDBJ whole genome shotgun (WGS) entry which is preliminary data.</text>
</comment>
<keyword evidence="3 7" id="KW-0812">Transmembrane</keyword>
<keyword evidence="4 7" id="KW-1133">Transmembrane helix</keyword>
<protein>
    <submittedName>
        <fullName evidence="8">ABC transporter permease</fullName>
    </submittedName>
</protein>
<dbReference type="EMBL" id="JAWSTH010000050">
    <property type="protein sequence ID" value="MDW5596237.1"/>
    <property type="molecule type" value="Genomic_DNA"/>
</dbReference>
<dbReference type="PANTHER" id="PTHR32196:SF72">
    <property type="entry name" value="RIBOSE IMPORT PERMEASE PROTEIN RBSC"/>
    <property type="match status" value="1"/>
</dbReference>
<comment type="subcellular location">
    <subcellularLocation>
        <location evidence="1">Cell membrane</location>
        <topology evidence="1">Multi-pass membrane protein</topology>
    </subcellularLocation>
</comment>
<dbReference type="CDD" id="cd06579">
    <property type="entry name" value="TM_PBP1_transp_AraH_like"/>
    <property type="match status" value="1"/>
</dbReference>
<feature type="transmembrane region" description="Helical" evidence="7">
    <location>
        <begin position="50"/>
        <end position="71"/>
    </location>
</feature>
<sequence length="413" mass="41798">MQRDKQRRGVLDLLRVRDLGIVYALILLVVVLTIVSAATGRPNYLGGDNVANILDQASLVGILAVFMTVVLVSGNFDLSVGSIGALAAAISLSVIDERGVVVAVLLAIGAAAAAGLVNGLIVQVLGINAFIVTLGTMTALRGVVLILTDGRTITAESSDARTALQSIESGFWTVNVPVILGVLALLAAGAAFAAGHRGRRLAVLGGGGAILAIAGFAGDMGFRYAKPVWYMAAITLMTWAVLRFTVVGRRLYATGANMEAARLSGINVARYKVVPFVLTGAAAGVVGVLYGAKLGATNPTALNGLELTVIAAAILGGTSLFGGSGSVITSVVGALFLFTIANGFNVLNLGANYQDLIEGVVLIVAAGVYTVASRRKARAGSAPEPPEDGASTPAGPAATSTATPPARAEALHG</sequence>
<reference evidence="9" key="1">
    <citation type="submission" date="2023-07" db="EMBL/GenBank/DDBJ databases">
        <title>Conexibacter stalactiti sp. nov., isolated from stalactites in a lava cave and emended description of the genus Conexibacter.</title>
        <authorList>
            <person name="Lee S.D."/>
        </authorList>
    </citation>
    <scope>NUCLEOTIDE SEQUENCE [LARGE SCALE GENOMIC DNA]</scope>
    <source>
        <strain evidence="9">KCTC 39840</strain>
    </source>
</reference>
<evidence type="ECO:0000256" key="4">
    <source>
        <dbReference type="ARBA" id="ARBA00022989"/>
    </source>
</evidence>
<evidence type="ECO:0000256" key="2">
    <source>
        <dbReference type="ARBA" id="ARBA00022475"/>
    </source>
</evidence>
<feature type="transmembrane region" description="Helical" evidence="7">
    <location>
        <begin position="353"/>
        <end position="372"/>
    </location>
</feature>